<dbReference type="SUPFAM" id="SSF53686">
    <property type="entry name" value="Tryptophan synthase beta subunit-like PLP-dependent enzymes"/>
    <property type="match status" value="1"/>
</dbReference>
<dbReference type="AlphaFoldDB" id="A0A1G8KRH7"/>
<dbReference type="InterPro" id="IPR050147">
    <property type="entry name" value="Ser/Thr_Dehydratase"/>
</dbReference>
<dbReference type="GO" id="GO:0006565">
    <property type="term" value="P:L-serine catabolic process"/>
    <property type="evidence" value="ECO:0007669"/>
    <property type="project" value="TreeGrafter"/>
</dbReference>
<evidence type="ECO:0000313" key="5">
    <source>
        <dbReference type="EMBL" id="SDI45997.1"/>
    </source>
</evidence>
<dbReference type="PROSITE" id="PS00165">
    <property type="entry name" value="DEHYDRATASE_SER_THR"/>
    <property type="match status" value="1"/>
</dbReference>
<gene>
    <name evidence="5" type="ORF">SAMN04487993_100533</name>
</gene>
<dbReference type="InterPro" id="IPR001926">
    <property type="entry name" value="TrpB-like_PALP"/>
</dbReference>
<keyword evidence="3" id="KW-0456">Lyase</keyword>
<dbReference type="Pfam" id="PF00291">
    <property type="entry name" value="PALP"/>
    <property type="match status" value="1"/>
</dbReference>
<evidence type="ECO:0000256" key="1">
    <source>
        <dbReference type="ARBA" id="ARBA00001933"/>
    </source>
</evidence>
<dbReference type="InterPro" id="IPR036052">
    <property type="entry name" value="TrpB-like_PALP_sf"/>
</dbReference>
<dbReference type="Proteomes" id="UP000199093">
    <property type="component" value="Unassembled WGS sequence"/>
</dbReference>
<dbReference type="STRING" id="555512.SAMN04487993_100533"/>
<accession>A0A1G8KRH7</accession>
<dbReference type="Gene3D" id="3.40.50.1100">
    <property type="match status" value="2"/>
</dbReference>
<dbReference type="GO" id="GO:0009097">
    <property type="term" value="P:isoleucine biosynthetic process"/>
    <property type="evidence" value="ECO:0007669"/>
    <property type="project" value="TreeGrafter"/>
</dbReference>
<dbReference type="GO" id="GO:0003941">
    <property type="term" value="F:L-serine ammonia-lyase activity"/>
    <property type="evidence" value="ECO:0007669"/>
    <property type="project" value="TreeGrafter"/>
</dbReference>
<keyword evidence="6" id="KW-1185">Reference proteome</keyword>
<dbReference type="EMBL" id="FNEJ01000005">
    <property type="protein sequence ID" value="SDI45997.1"/>
    <property type="molecule type" value="Genomic_DNA"/>
</dbReference>
<evidence type="ECO:0000259" key="4">
    <source>
        <dbReference type="Pfam" id="PF00291"/>
    </source>
</evidence>
<dbReference type="GO" id="GO:0004794">
    <property type="term" value="F:threonine deaminase activity"/>
    <property type="evidence" value="ECO:0007669"/>
    <property type="project" value="TreeGrafter"/>
</dbReference>
<organism evidence="5 6">
    <name type="scientific">Salipiger marinus</name>
    <dbReference type="NCBI Taxonomy" id="555512"/>
    <lineage>
        <taxon>Bacteria</taxon>
        <taxon>Pseudomonadati</taxon>
        <taxon>Pseudomonadota</taxon>
        <taxon>Alphaproteobacteria</taxon>
        <taxon>Rhodobacterales</taxon>
        <taxon>Roseobacteraceae</taxon>
        <taxon>Salipiger</taxon>
    </lineage>
</organism>
<dbReference type="OrthoDB" id="9778118at2"/>
<dbReference type="InterPro" id="IPR000634">
    <property type="entry name" value="Ser/Thr_deHydtase_PyrdxlP-BS"/>
</dbReference>
<sequence>MTEDHLICISCGSSEDIAKVPSTCPACGGILDLVLGSDAPSRVAGPGVWAWASRLPAVRPQNRITLGEGATPVLQASRLARQKGLSDLWIKTDSLMPTGSFKDRAIAVATALACEYDRPGMVLSSSGNAGASGAAYAARAGRPIVILVPRTAPPAKLRQIAITGARLVTVDGPTSECCRLAEELSRERGWVNLTTTFHNPFGVDGYATIAYELAPLKPDVLLLPISSGPLLVGLMKGFEHLHAIGAIDRVPRPVAVQPTACAPIARAFDAGGDVGPWAHQPTIASALNDTLEGYENNGDYTLAKIRRHGGAAIAIAEAQILHSQRELASAEGILLEPSAAITIGAIAPLLAAGLITPDERVVAVGTGHGLKDLSAVSLDTASGATSPQDLLREI</sequence>
<feature type="domain" description="Tryptophan synthase beta chain-like PALP" evidence="4">
    <location>
        <begin position="64"/>
        <end position="367"/>
    </location>
</feature>
<dbReference type="GO" id="GO:0030170">
    <property type="term" value="F:pyridoxal phosphate binding"/>
    <property type="evidence" value="ECO:0007669"/>
    <property type="project" value="InterPro"/>
</dbReference>
<dbReference type="PANTHER" id="PTHR48078:SF6">
    <property type="entry name" value="L-THREONINE DEHYDRATASE CATABOLIC TDCB"/>
    <property type="match status" value="1"/>
</dbReference>
<dbReference type="PANTHER" id="PTHR48078">
    <property type="entry name" value="THREONINE DEHYDRATASE, MITOCHONDRIAL-RELATED"/>
    <property type="match status" value="1"/>
</dbReference>
<proteinExistence type="predicted"/>
<evidence type="ECO:0000256" key="2">
    <source>
        <dbReference type="ARBA" id="ARBA00022898"/>
    </source>
</evidence>
<evidence type="ECO:0000256" key="3">
    <source>
        <dbReference type="ARBA" id="ARBA00023239"/>
    </source>
</evidence>
<protein>
    <submittedName>
        <fullName evidence="5">Threonine synthase</fullName>
    </submittedName>
</protein>
<keyword evidence="2" id="KW-0663">Pyridoxal phosphate</keyword>
<dbReference type="RefSeq" id="WP_089845274.1">
    <property type="nucleotide sequence ID" value="NZ_FNEJ01000005.1"/>
</dbReference>
<reference evidence="5 6" key="1">
    <citation type="submission" date="2016-10" db="EMBL/GenBank/DDBJ databases">
        <authorList>
            <person name="de Groot N.N."/>
        </authorList>
    </citation>
    <scope>NUCLEOTIDE SEQUENCE [LARGE SCALE GENOMIC DNA]</scope>
    <source>
        <strain evidence="5 6">DSM 26424</strain>
    </source>
</reference>
<name>A0A1G8KRH7_9RHOB</name>
<evidence type="ECO:0000313" key="6">
    <source>
        <dbReference type="Proteomes" id="UP000199093"/>
    </source>
</evidence>
<dbReference type="GO" id="GO:0006567">
    <property type="term" value="P:L-threonine catabolic process"/>
    <property type="evidence" value="ECO:0007669"/>
    <property type="project" value="TreeGrafter"/>
</dbReference>
<comment type="cofactor">
    <cofactor evidence="1">
        <name>pyridoxal 5'-phosphate</name>
        <dbReference type="ChEBI" id="CHEBI:597326"/>
    </cofactor>
</comment>